<keyword evidence="3" id="KW-1185">Reference proteome</keyword>
<name>A0A0K1EQV2_CHOCO</name>
<dbReference type="KEGG" id="ccro:CMC5_074470"/>
<dbReference type="Proteomes" id="UP000067626">
    <property type="component" value="Chromosome"/>
</dbReference>
<feature type="signal peptide" evidence="1">
    <location>
        <begin position="1"/>
        <end position="31"/>
    </location>
</feature>
<reference evidence="2 3" key="1">
    <citation type="submission" date="2015-07" db="EMBL/GenBank/DDBJ databases">
        <title>Genome analysis of myxobacterium Chondromyces crocatus Cm c5 reveals a high potential for natural compound synthesis and the genetic basis for the loss of fruiting body formation.</title>
        <authorList>
            <person name="Zaburannyi N."/>
            <person name="Bunk B."/>
            <person name="Maier J."/>
            <person name="Overmann J."/>
            <person name="Mueller R."/>
        </authorList>
    </citation>
    <scope>NUCLEOTIDE SEQUENCE [LARGE SCALE GENOMIC DNA]</scope>
    <source>
        <strain evidence="2 3">Cm c5</strain>
    </source>
</reference>
<evidence type="ECO:0000256" key="1">
    <source>
        <dbReference type="SAM" id="SignalP"/>
    </source>
</evidence>
<evidence type="ECO:0000313" key="3">
    <source>
        <dbReference type="Proteomes" id="UP000067626"/>
    </source>
</evidence>
<sequence>MRSTVSRWLRWGLGALAAAWTLTSLSGEASAQERAKQRGVITLSEVTITGRIQKPIAAVDVARIQPKLTLAELRQPFLDRIEQAIYKDPF</sequence>
<accession>A0A0K1EQV2</accession>
<keyword evidence="1" id="KW-0732">Signal</keyword>
<evidence type="ECO:0000313" key="2">
    <source>
        <dbReference type="EMBL" id="AKT43216.1"/>
    </source>
</evidence>
<gene>
    <name evidence="2" type="ORF">CMC5_074470</name>
</gene>
<dbReference type="EMBL" id="CP012159">
    <property type="protein sequence ID" value="AKT43216.1"/>
    <property type="molecule type" value="Genomic_DNA"/>
</dbReference>
<dbReference type="STRING" id="52.CMC5_074470"/>
<dbReference type="AlphaFoldDB" id="A0A0K1EQV2"/>
<proteinExistence type="predicted"/>
<protein>
    <recommendedName>
        <fullName evidence="4">POTRA domain-containing protein</fullName>
    </recommendedName>
</protein>
<feature type="chain" id="PRO_5005459837" description="POTRA domain-containing protein" evidence="1">
    <location>
        <begin position="32"/>
        <end position="90"/>
    </location>
</feature>
<evidence type="ECO:0008006" key="4">
    <source>
        <dbReference type="Google" id="ProtNLM"/>
    </source>
</evidence>
<organism evidence="2 3">
    <name type="scientific">Chondromyces crocatus</name>
    <dbReference type="NCBI Taxonomy" id="52"/>
    <lineage>
        <taxon>Bacteria</taxon>
        <taxon>Pseudomonadati</taxon>
        <taxon>Myxococcota</taxon>
        <taxon>Polyangia</taxon>
        <taxon>Polyangiales</taxon>
        <taxon>Polyangiaceae</taxon>
        <taxon>Chondromyces</taxon>
    </lineage>
</organism>